<dbReference type="AlphaFoldDB" id="A0A974DUD5"/>
<proteinExistence type="predicted"/>
<dbReference type="EMBL" id="CM004467">
    <property type="protein sequence ID" value="OCT98289.1"/>
    <property type="molecule type" value="Genomic_DNA"/>
</dbReference>
<protein>
    <submittedName>
        <fullName evidence="1">Uncharacterized protein</fullName>
    </submittedName>
</protein>
<name>A0A974DUD5_XENLA</name>
<dbReference type="Proteomes" id="UP000694892">
    <property type="component" value="Chromosome 1S"/>
</dbReference>
<evidence type="ECO:0000313" key="2">
    <source>
        <dbReference type="Proteomes" id="UP000694892"/>
    </source>
</evidence>
<sequence length="102" mass="11566">MQLLNSILSSIQPLSSIRPEDYSGIWENIKLSIPDSYSHTSNVNPNIPAFTGPLLTYFLHPSAYFYCNCISLCSSAFHHISWHVVIGSIHQDLWAHLRPQVQ</sequence>
<gene>
    <name evidence="1" type="ORF">XELAEV_18010519mg</name>
</gene>
<accession>A0A974DUD5</accession>
<reference evidence="2" key="1">
    <citation type="journal article" date="2016" name="Nature">
        <title>Genome evolution in the allotetraploid frog Xenopus laevis.</title>
        <authorList>
            <person name="Session A.M."/>
            <person name="Uno Y."/>
            <person name="Kwon T."/>
            <person name="Chapman J.A."/>
            <person name="Toyoda A."/>
            <person name="Takahashi S."/>
            <person name="Fukui A."/>
            <person name="Hikosaka A."/>
            <person name="Suzuki A."/>
            <person name="Kondo M."/>
            <person name="van Heeringen S.J."/>
            <person name="Quigley I."/>
            <person name="Heinz S."/>
            <person name="Ogino H."/>
            <person name="Ochi H."/>
            <person name="Hellsten U."/>
            <person name="Lyons J.B."/>
            <person name="Simakov O."/>
            <person name="Putnam N."/>
            <person name="Stites J."/>
            <person name="Kuroki Y."/>
            <person name="Tanaka T."/>
            <person name="Michiue T."/>
            <person name="Watanabe M."/>
            <person name="Bogdanovic O."/>
            <person name="Lister R."/>
            <person name="Georgiou G."/>
            <person name="Paranjpe S.S."/>
            <person name="van Kruijsbergen I."/>
            <person name="Shu S."/>
            <person name="Carlson J."/>
            <person name="Kinoshita T."/>
            <person name="Ohta Y."/>
            <person name="Mawaribuchi S."/>
            <person name="Jenkins J."/>
            <person name="Grimwood J."/>
            <person name="Schmutz J."/>
            <person name="Mitros T."/>
            <person name="Mozaffari S.V."/>
            <person name="Suzuki Y."/>
            <person name="Haramoto Y."/>
            <person name="Yamamoto T.S."/>
            <person name="Takagi C."/>
            <person name="Heald R."/>
            <person name="Miller K."/>
            <person name="Haudenschild C."/>
            <person name="Kitzman J."/>
            <person name="Nakayama T."/>
            <person name="Izutsu Y."/>
            <person name="Robert J."/>
            <person name="Fortriede J."/>
            <person name="Burns K."/>
            <person name="Lotay V."/>
            <person name="Karimi K."/>
            <person name="Yasuoka Y."/>
            <person name="Dichmann D.S."/>
            <person name="Flajnik M.F."/>
            <person name="Houston D.W."/>
            <person name="Shendure J."/>
            <person name="DuPasquier L."/>
            <person name="Vize P.D."/>
            <person name="Zorn A.M."/>
            <person name="Ito M."/>
            <person name="Marcotte E.M."/>
            <person name="Wallingford J.B."/>
            <person name="Ito Y."/>
            <person name="Asashima M."/>
            <person name="Ueno N."/>
            <person name="Matsuda Y."/>
            <person name="Veenstra G.J."/>
            <person name="Fujiyama A."/>
            <person name="Harland R.M."/>
            <person name="Taira M."/>
            <person name="Rokhsar D.S."/>
        </authorList>
    </citation>
    <scope>NUCLEOTIDE SEQUENCE [LARGE SCALE GENOMIC DNA]</scope>
    <source>
        <strain evidence="2">J</strain>
    </source>
</reference>
<organism evidence="1 2">
    <name type="scientific">Xenopus laevis</name>
    <name type="common">African clawed frog</name>
    <dbReference type="NCBI Taxonomy" id="8355"/>
    <lineage>
        <taxon>Eukaryota</taxon>
        <taxon>Metazoa</taxon>
        <taxon>Chordata</taxon>
        <taxon>Craniata</taxon>
        <taxon>Vertebrata</taxon>
        <taxon>Euteleostomi</taxon>
        <taxon>Amphibia</taxon>
        <taxon>Batrachia</taxon>
        <taxon>Anura</taxon>
        <taxon>Pipoidea</taxon>
        <taxon>Pipidae</taxon>
        <taxon>Xenopodinae</taxon>
        <taxon>Xenopus</taxon>
        <taxon>Xenopus</taxon>
    </lineage>
</organism>
<evidence type="ECO:0000313" key="1">
    <source>
        <dbReference type="EMBL" id="OCT98289.1"/>
    </source>
</evidence>